<keyword evidence="2" id="KW-0472">Membrane</keyword>
<dbReference type="Proteomes" id="UP000199301">
    <property type="component" value="Unassembled WGS sequence"/>
</dbReference>
<feature type="compositionally biased region" description="Pro residues" evidence="1">
    <location>
        <begin position="308"/>
        <end position="358"/>
    </location>
</feature>
<dbReference type="EMBL" id="FNKO01000002">
    <property type="protein sequence ID" value="SDQ95034.1"/>
    <property type="molecule type" value="Genomic_DNA"/>
</dbReference>
<evidence type="ECO:0000256" key="1">
    <source>
        <dbReference type="SAM" id="MobiDB-lite"/>
    </source>
</evidence>
<dbReference type="AlphaFoldDB" id="A0A1H1F2N8"/>
<keyword evidence="2" id="KW-0812">Transmembrane</keyword>
<organism evidence="3 4">
    <name type="scientific">Actinopolyspora saharensis</name>
    <dbReference type="NCBI Taxonomy" id="995062"/>
    <lineage>
        <taxon>Bacteria</taxon>
        <taxon>Bacillati</taxon>
        <taxon>Actinomycetota</taxon>
        <taxon>Actinomycetes</taxon>
        <taxon>Actinopolysporales</taxon>
        <taxon>Actinopolysporaceae</taxon>
        <taxon>Actinopolyspora</taxon>
    </lineage>
</organism>
<dbReference type="OrthoDB" id="3695060at2"/>
<evidence type="ECO:0000313" key="4">
    <source>
        <dbReference type="Proteomes" id="UP000199301"/>
    </source>
</evidence>
<feature type="region of interest" description="Disordered" evidence="1">
    <location>
        <begin position="96"/>
        <end position="120"/>
    </location>
</feature>
<keyword evidence="4" id="KW-1185">Reference proteome</keyword>
<proteinExistence type="predicted"/>
<name>A0A1H1F2N8_9ACTN</name>
<keyword evidence="2" id="KW-1133">Transmembrane helix</keyword>
<gene>
    <name evidence="3" type="ORF">SAMN04489718_2799</name>
</gene>
<reference evidence="4" key="1">
    <citation type="submission" date="2016-10" db="EMBL/GenBank/DDBJ databases">
        <authorList>
            <person name="Varghese N."/>
            <person name="Submissions S."/>
        </authorList>
    </citation>
    <scope>NUCLEOTIDE SEQUENCE [LARGE SCALE GENOMIC DNA]</scope>
    <source>
        <strain evidence="4">DSM 45459</strain>
    </source>
</reference>
<feature type="compositionally biased region" description="Polar residues" evidence="1">
    <location>
        <begin position="209"/>
        <end position="219"/>
    </location>
</feature>
<protein>
    <submittedName>
        <fullName evidence="3">Uncharacterized protein</fullName>
    </submittedName>
</protein>
<accession>A0A1H1F2N8</accession>
<feature type="compositionally biased region" description="Polar residues" evidence="1">
    <location>
        <begin position="103"/>
        <end position="116"/>
    </location>
</feature>
<feature type="region of interest" description="Disordered" evidence="1">
    <location>
        <begin position="257"/>
        <end position="358"/>
    </location>
</feature>
<sequence length="358" mass="38479">MSEQKQKYKVVGAVLLGFGVLAFVVLNLAVGLDADDDSPTFWDDESSHYYRYENYNGLSIPRFSSTDSENLSQGLNEYEQQYGICFGWKLTDGTNDAEDASSDRPSSYDQGSSRGPNTPADVCDRWVELRVIVAYTSSTSDDWSAVDLEVAKSPGLSLITPSTSDFAELGIDAETFIESPVDTTGHAALSLPLLLAQNNADFEIESAESSEGTAPQQSLPPADNGPQGVGRWIWMSLLGLVTVVAVVLGIRGVRRERTAQSGQAPPPQAGNAEQQPPQGGGEQGHPPQQPPQQPPQNQWPGQQGPPQQWGPPPQGPPQQPPQQPPQAPPPQWGQPPQQPPDNPQWPPQAGPPGQGPQQ</sequence>
<evidence type="ECO:0000256" key="2">
    <source>
        <dbReference type="SAM" id="Phobius"/>
    </source>
</evidence>
<feature type="compositionally biased region" description="Low complexity" evidence="1">
    <location>
        <begin position="295"/>
        <end position="307"/>
    </location>
</feature>
<feature type="region of interest" description="Disordered" evidence="1">
    <location>
        <begin position="205"/>
        <end position="224"/>
    </location>
</feature>
<evidence type="ECO:0000313" key="3">
    <source>
        <dbReference type="EMBL" id="SDQ95034.1"/>
    </source>
</evidence>
<dbReference type="STRING" id="995062.SAMN04489718_2799"/>
<dbReference type="RefSeq" id="WP_092524536.1">
    <property type="nucleotide sequence ID" value="NZ_FNKO01000002.1"/>
</dbReference>
<feature type="transmembrane region" description="Helical" evidence="2">
    <location>
        <begin position="232"/>
        <end position="250"/>
    </location>
</feature>